<dbReference type="AlphaFoldDB" id="X1CQU4"/>
<reference evidence="1" key="1">
    <citation type="journal article" date="2014" name="Front. Microbiol.">
        <title>High frequency of phylogenetically diverse reductive dehalogenase-homologous genes in deep subseafloor sedimentary metagenomes.</title>
        <authorList>
            <person name="Kawai M."/>
            <person name="Futagami T."/>
            <person name="Toyoda A."/>
            <person name="Takaki Y."/>
            <person name="Nishi S."/>
            <person name="Hori S."/>
            <person name="Arai W."/>
            <person name="Tsubouchi T."/>
            <person name="Morono Y."/>
            <person name="Uchiyama I."/>
            <person name="Ito T."/>
            <person name="Fujiyama A."/>
            <person name="Inagaki F."/>
            <person name="Takami H."/>
        </authorList>
    </citation>
    <scope>NUCLEOTIDE SEQUENCE</scope>
    <source>
        <strain evidence="1">Expedition CK06-06</strain>
    </source>
</reference>
<dbReference type="EMBL" id="BART01027623">
    <property type="protein sequence ID" value="GAG95332.1"/>
    <property type="molecule type" value="Genomic_DNA"/>
</dbReference>
<protein>
    <submittedName>
        <fullName evidence="1">Uncharacterized protein</fullName>
    </submittedName>
</protein>
<feature type="non-terminal residue" evidence="1">
    <location>
        <position position="275"/>
    </location>
</feature>
<name>X1CQU4_9ZZZZ</name>
<sequence>INTECDYLIIDAQDWARLFIAYEKICPKDGTPYDDTGTCTNGHVRDEGLALEMKVREKISYTIVSQRDVSHAGAKRYSATVLLDKHYPKDVIRTIIQEATEKLKYSNYYRNERVKARWGKIPAHVVWLFIAYDLEDIQNVNWICRTCCIDPSLSDNMRPLGLNGNEKLGDIEVFWNDDYKSHKNFFNSYSGTKEEVLEAIRPILSEMVELAKQAIEYFEEYKRGDIFEDKFILEMQKMEPRVTELYLQSGNIPMPPEDCKDYDQACQKYFCYHQT</sequence>
<accession>X1CQU4</accession>
<proteinExistence type="predicted"/>
<comment type="caution">
    <text evidence="1">The sequence shown here is derived from an EMBL/GenBank/DDBJ whole genome shotgun (WGS) entry which is preliminary data.</text>
</comment>
<organism evidence="1">
    <name type="scientific">marine sediment metagenome</name>
    <dbReference type="NCBI Taxonomy" id="412755"/>
    <lineage>
        <taxon>unclassified sequences</taxon>
        <taxon>metagenomes</taxon>
        <taxon>ecological metagenomes</taxon>
    </lineage>
</organism>
<gene>
    <name evidence="1" type="ORF">S01H4_48931</name>
</gene>
<evidence type="ECO:0000313" key="1">
    <source>
        <dbReference type="EMBL" id="GAG95332.1"/>
    </source>
</evidence>
<feature type="non-terminal residue" evidence="1">
    <location>
        <position position="1"/>
    </location>
</feature>